<sequence length="143" mass="16624">MRYFSIEEANRMVPFLQQTFERIRFRSMELARAGMLLSQQGDRSLPGTPIPEDLADGHRRLRLRRDHLLSKIQEAIDNLTEVGVVVKRGDGLVDFPSRRGDRQVMLCWSFGEPAVDHWHELDDDFEGRQAILRPASFQRAYVN</sequence>
<protein>
    <recommendedName>
        <fullName evidence="3">DUF2203 domain-containing protein</fullName>
    </recommendedName>
</protein>
<evidence type="ECO:0008006" key="3">
    <source>
        <dbReference type="Google" id="ProtNLM"/>
    </source>
</evidence>
<dbReference type="PIRSF" id="PIRSF016498">
    <property type="entry name" value="UCP016498"/>
    <property type="match status" value="1"/>
</dbReference>
<dbReference type="AlphaFoldDB" id="A0A0K1P8V6"/>
<dbReference type="Proteomes" id="UP000055590">
    <property type="component" value="Chromosome"/>
</dbReference>
<dbReference type="EMBL" id="CP012332">
    <property type="protein sequence ID" value="AKU89963.1"/>
    <property type="molecule type" value="Genomic_DNA"/>
</dbReference>
<gene>
    <name evidence="1" type="ORF">AKJ08_0350</name>
</gene>
<dbReference type="Pfam" id="PF09969">
    <property type="entry name" value="DUF2203"/>
    <property type="match status" value="1"/>
</dbReference>
<dbReference type="STRING" id="1391653.AKJ08_0350"/>
<dbReference type="OrthoDB" id="9802910at2"/>
<organism evidence="1 2">
    <name type="scientific">Vulgatibacter incomptus</name>
    <dbReference type="NCBI Taxonomy" id="1391653"/>
    <lineage>
        <taxon>Bacteria</taxon>
        <taxon>Pseudomonadati</taxon>
        <taxon>Myxococcota</taxon>
        <taxon>Myxococcia</taxon>
        <taxon>Myxococcales</taxon>
        <taxon>Cystobacterineae</taxon>
        <taxon>Vulgatibacteraceae</taxon>
        <taxon>Vulgatibacter</taxon>
    </lineage>
</organism>
<keyword evidence="2" id="KW-1185">Reference proteome</keyword>
<evidence type="ECO:0000313" key="1">
    <source>
        <dbReference type="EMBL" id="AKU89963.1"/>
    </source>
</evidence>
<dbReference type="KEGG" id="vin:AKJ08_0350"/>
<dbReference type="InterPro" id="IPR018699">
    <property type="entry name" value="DUF2203"/>
</dbReference>
<evidence type="ECO:0000313" key="2">
    <source>
        <dbReference type="Proteomes" id="UP000055590"/>
    </source>
</evidence>
<name>A0A0K1P8V6_9BACT</name>
<accession>A0A0K1P8V6</accession>
<dbReference type="RefSeq" id="WP_050724475.1">
    <property type="nucleotide sequence ID" value="NZ_CP012332.1"/>
</dbReference>
<reference evidence="1 2" key="1">
    <citation type="submission" date="2015-08" db="EMBL/GenBank/DDBJ databases">
        <authorList>
            <person name="Babu N.S."/>
            <person name="Beckwith C.J."/>
            <person name="Beseler K.G."/>
            <person name="Brison A."/>
            <person name="Carone J.V."/>
            <person name="Caskin T.P."/>
            <person name="Diamond M."/>
            <person name="Durham M.E."/>
            <person name="Foxe J.M."/>
            <person name="Go M."/>
            <person name="Henderson B.A."/>
            <person name="Jones I.B."/>
            <person name="McGettigan J.A."/>
            <person name="Micheletti S.J."/>
            <person name="Nasrallah M.E."/>
            <person name="Ortiz D."/>
            <person name="Piller C.R."/>
            <person name="Privatt S.R."/>
            <person name="Schneider S.L."/>
            <person name="Sharp S."/>
            <person name="Smith T.C."/>
            <person name="Stanton J.D."/>
            <person name="Ullery H.E."/>
            <person name="Wilson R.J."/>
            <person name="Serrano M.G."/>
            <person name="Buck G."/>
            <person name="Lee V."/>
            <person name="Wang Y."/>
            <person name="Carvalho R."/>
            <person name="Voegtly L."/>
            <person name="Shi R."/>
            <person name="Duckworth R."/>
            <person name="Johnson A."/>
            <person name="Loviza R."/>
            <person name="Walstead R."/>
            <person name="Shah Z."/>
            <person name="Kiflezghi M."/>
            <person name="Wade K."/>
            <person name="Ball S.L."/>
            <person name="Bradley K.W."/>
            <person name="Asai D.J."/>
            <person name="Bowman C.A."/>
            <person name="Russell D.A."/>
            <person name="Pope W.H."/>
            <person name="Jacobs-Sera D."/>
            <person name="Hendrix R.W."/>
            <person name="Hatfull G.F."/>
        </authorList>
    </citation>
    <scope>NUCLEOTIDE SEQUENCE [LARGE SCALE GENOMIC DNA]</scope>
    <source>
        <strain evidence="1 2">DSM 27710</strain>
    </source>
</reference>
<proteinExistence type="predicted"/>